<sequence length="88" mass="9801">MRISIVLGNNEAPRGLVTLALFGTFVTLIGDSPVAKVNGNVGFLTLEFDWTLTLNNFSTEGMYKKKMLQNILFFGRFGECYATAPKYQ</sequence>
<keyword evidence="2" id="KW-1185">Reference proteome</keyword>
<dbReference type="EMBL" id="JAOYFB010000038">
    <property type="protein sequence ID" value="KAK4026440.1"/>
    <property type="molecule type" value="Genomic_DNA"/>
</dbReference>
<protein>
    <submittedName>
        <fullName evidence="1">Uncharacterized protein</fullName>
    </submittedName>
</protein>
<reference evidence="1 2" key="1">
    <citation type="journal article" date="2023" name="Nucleic Acids Res.">
        <title>The hologenome of Daphnia magna reveals possible DNA methylation and microbiome-mediated evolution of the host genome.</title>
        <authorList>
            <person name="Chaturvedi A."/>
            <person name="Li X."/>
            <person name="Dhandapani V."/>
            <person name="Marshall H."/>
            <person name="Kissane S."/>
            <person name="Cuenca-Cambronero M."/>
            <person name="Asole G."/>
            <person name="Calvet F."/>
            <person name="Ruiz-Romero M."/>
            <person name="Marangio P."/>
            <person name="Guigo R."/>
            <person name="Rago D."/>
            <person name="Mirbahai L."/>
            <person name="Eastwood N."/>
            <person name="Colbourne J.K."/>
            <person name="Zhou J."/>
            <person name="Mallon E."/>
            <person name="Orsini L."/>
        </authorList>
    </citation>
    <scope>NUCLEOTIDE SEQUENCE [LARGE SCALE GENOMIC DNA]</scope>
    <source>
        <strain evidence="1">LRV0_1</strain>
    </source>
</reference>
<evidence type="ECO:0000313" key="2">
    <source>
        <dbReference type="Proteomes" id="UP001234178"/>
    </source>
</evidence>
<gene>
    <name evidence="1" type="ORF">OUZ56_015438</name>
</gene>
<organism evidence="1 2">
    <name type="scientific">Daphnia magna</name>
    <dbReference type="NCBI Taxonomy" id="35525"/>
    <lineage>
        <taxon>Eukaryota</taxon>
        <taxon>Metazoa</taxon>
        <taxon>Ecdysozoa</taxon>
        <taxon>Arthropoda</taxon>
        <taxon>Crustacea</taxon>
        <taxon>Branchiopoda</taxon>
        <taxon>Diplostraca</taxon>
        <taxon>Cladocera</taxon>
        <taxon>Anomopoda</taxon>
        <taxon>Daphniidae</taxon>
        <taxon>Daphnia</taxon>
    </lineage>
</organism>
<evidence type="ECO:0000313" key="1">
    <source>
        <dbReference type="EMBL" id="KAK4026440.1"/>
    </source>
</evidence>
<name>A0ABR0AN22_9CRUS</name>
<accession>A0ABR0AN22</accession>
<proteinExistence type="predicted"/>
<dbReference type="Proteomes" id="UP001234178">
    <property type="component" value="Unassembled WGS sequence"/>
</dbReference>
<comment type="caution">
    <text evidence="1">The sequence shown here is derived from an EMBL/GenBank/DDBJ whole genome shotgun (WGS) entry which is preliminary data.</text>
</comment>